<gene>
    <name evidence="11" type="ORF">GOEFS_132_00800</name>
</gene>
<dbReference type="RefSeq" id="WP_007320184.1">
    <property type="nucleotide sequence ID" value="NZ_BAEH01000132.1"/>
</dbReference>
<dbReference type="InterPro" id="IPR042485">
    <property type="entry name" value="T7SS_EccB_R3"/>
</dbReference>
<evidence type="ECO:0000256" key="8">
    <source>
        <dbReference type="ARBA" id="ARBA00022989"/>
    </source>
</evidence>
<dbReference type="Pfam" id="PF05108">
    <property type="entry name" value="T7SS_ESX1_EccB"/>
    <property type="match status" value="1"/>
</dbReference>
<keyword evidence="8 10" id="KW-1133">Transmembrane helix</keyword>
<dbReference type="PANTHER" id="PTHR40765">
    <property type="entry name" value="ESX-2 SECRETION SYSTEM ATPASE ECCB2"/>
    <property type="match status" value="1"/>
</dbReference>
<organism evidence="11 12">
    <name type="scientific">Gordonia effusa NBRC 100432</name>
    <dbReference type="NCBI Taxonomy" id="1077974"/>
    <lineage>
        <taxon>Bacteria</taxon>
        <taxon>Bacillati</taxon>
        <taxon>Actinomycetota</taxon>
        <taxon>Actinomycetes</taxon>
        <taxon>Mycobacteriales</taxon>
        <taxon>Gordoniaceae</taxon>
        <taxon>Gordonia</taxon>
    </lineage>
</organism>
<reference evidence="11 12" key="1">
    <citation type="submission" date="2011-12" db="EMBL/GenBank/DDBJ databases">
        <title>Whole genome shotgun sequence of Gordonia effusa NBRC 100432.</title>
        <authorList>
            <person name="Yoshida I."/>
            <person name="Takarada H."/>
            <person name="Hosoyama A."/>
            <person name="Tsuchikane K."/>
            <person name="Katsumata H."/>
            <person name="Yamazaki S."/>
            <person name="Fujita N."/>
        </authorList>
    </citation>
    <scope>NUCLEOTIDE SEQUENCE [LARGE SCALE GENOMIC DNA]</scope>
    <source>
        <strain evidence="11 12">NBRC 100432</strain>
    </source>
</reference>
<evidence type="ECO:0000256" key="3">
    <source>
        <dbReference type="ARBA" id="ARBA00022475"/>
    </source>
</evidence>
<comment type="subcellular location">
    <subcellularLocation>
        <location evidence="1">Cell membrane</location>
        <topology evidence="1">Single-pass membrane protein</topology>
    </subcellularLocation>
</comment>
<dbReference type="STRING" id="1077974.GOEFS_132_00800"/>
<feature type="transmembrane region" description="Helical" evidence="10">
    <location>
        <begin position="43"/>
        <end position="64"/>
    </location>
</feature>
<name>H0R6Z8_9ACTN</name>
<evidence type="ECO:0000313" key="12">
    <source>
        <dbReference type="Proteomes" id="UP000035034"/>
    </source>
</evidence>
<evidence type="ECO:0000256" key="4">
    <source>
        <dbReference type="ARBA" id="ARBA00022692"/>
    </source>
</evidence>
<dbReference type="OrthoDB" id="3847604at2"/>
<dbReference type="InterPro" id="IPR044857">
    <property type="entry name" value="T7SS_EccB_R1"/>
</dbReference>
<keyword evidence="6" id="KW-0378">Hydrolase</keyword>
<keyword evidence="12" id="KW-1185">Reference proteome</keyword>
<dbReference type="PANTHER" id="PTHR40765:SF2">
    <property type="entry name" value="ESX-2 SECRETION SYSTEM ATPASE ECCB2"/>
    <property type="match status" value="1"/>
</dbReference>
<evidence type="ECO:0008006" key="13">
    <source>
        <dbReference type="Google" id="ProtNLM"/>
    </source>
</evidence>
<keyword evidence="7" id="KW-0067">ATP-binding</keyword>
<dbReference type="eggNOG" id="COG3266">
    <property type="taxonomic scope" value="Bacteria"/>
</dbReference>
<evidence type="ECO:0000256" key="1">
    <source>
        <dbReference type="ARBA" id="ARBA00004162"/>
    </source>
</evidence>
<protein>
    <recommendedName>
        <fullName evidence="13">Type VII secretion protein EccB</fullName>
    </recommendedName>
</protein>
<dbReference type="Gene3D" id="3.30.2390.20">
    <property type="entry name" value="Type VII secretion system EccB, repeat 1 domain"/>
    <property type="match status" value="1"/>
</dbReference>
<proteinExistence type="inferred from homology"/>
<keyword evidence="9 10" id="KW-0472">Membrane</keyword>
<evidence type="ECO:0000256" key="9">
    <source>
        <dbReference type="ARBA" id="ARBA00023136"/>
    </source>
</evidence>
<sequence>MVRQLTTKAQVNGYRFLLRRQEHALVRRDVRMLHDPMRSERNALFAGALIGLLILGGCGVYGLVRPQGNVGDSTILVSKSSGAMFVRLDDRLHPVLNLASARLIVGTAASPKSVGESVLAKYPRGPLLGIPGAPSSLPAPTRGASEWSVCDGSGGRGADVEVRTTTVIVGALTPDDRGAGRGAALVSVSGETYLVYHMVAGDRSRPVRARVDTASVPVRRALGAENTVARPVSSALLNSLPRMPDLVVPVVSGIGAASILGGGVSVGTVFKTVDAAERRSFYVALSDGVQRISNLVADILLLAGGAATQNHDAVIQTINPATLVGVPVRDSLPVAHYPSVAPHLVDVAAAPVICHEWHGEAETSSALRFGARIPVGPDQRVTIPVGADGSGPAVDEIAIRPGCGWYVRITGIEPGSPRRESRYLVSDNGIRYGVYDVEAGGILGLGDDADQLAPWPMLSLLAAGPMLSRTEALVAHAGMPPDAASMPISADRPN</sequence>
<comment type="caution">
    <text evidence="11">The sequence shown here is derived from an EMBL/GenBank/DDBJ whole genome shotgun (WGS) entry which is preliminary data.</text>
</comment>
<dbReference type="GO" id="GO:0016787">
    <property type="term" value="F:hydrolase activity"/>
    <property type="evidence" value="ECO:0007669"/>
    <property type="project" value="UniProtKB-KW"/>
</dbReference>
<keyword evidence="4 10" id="KW-0812">Transmembrane</keyword>
<keyword evidence="5" id="KW-0547">Nucleotide-binding</keyword>
<evidence type="ECO:0000256" key="2">
    <source>
        <dbReference type="ARBA" id="ARBA00008149"/>
    </source>
</evidence>
<evidence type="ECO:0000256" key="5">
    <source>
        <dbReference type="ARBA" id="ARBA00022741"/>
    </source>
</evidence>
<dbReference type="Gene3D" id="2.40.50.910">
    <property type="entry name" value="Type VII secretion system EccB, repeat 3 domain"/>
    <property type="match status" value="1"/>
</dbReference>
<evidence type="ECO:0000256" key="6">
    <source>
        <dbReference type="ARBA" id="ARBA00022801"/>
    </source>
</evidence>
<dbReference type="Proteomes" id="UP000035034">
    <property type="component" value="Unassembled WGS sequence"/>
</dbReference>
<dbReference type="NCBIfam" id="TIGR03919">
    <property type="entry name" value="T7SS_EccB"/>
    <property type="match status" value="1"/>
</dbReference>
<dbReference type="GO" id="GO:0005886">
    <property type="term" value="C:plasma membrane"/>
    <property type="evidence" value="ECO:0007669"/>
    <property type="project" value="UniProtKB-SubCell"/>
</dbReference>
<dbReference type="GO" id="GO:0005576">
    <property type="term" value="C:extracellular region"/>
    <property type="evidence" value="ECO:0007669"/>
    <property type="project" value="TreeGrafter"/>
</dbReference>
<evidence type="ECO:0000313" key="11">
    <source>
        <dbReference type="EMBL" id="GAB20849.1"/>
    </source>
</evidence>
<evidence type="ECO:0000256" key="10">
    <source>
        <dbReference type="SAM" id="Phobius"/>
    </source>
</evidence>
<accession>H0R6Z8</accession>
<dbReference type="EMBL" id="BAEH01000132">
    <property type="protein sequence ID" value="GAB20849.1"/>
    <property type="molecule type" value="Genomic_DNA"/>
</dbReference>
<comment type="similarity">
    <text evidence="2">Belongs to the EccB family.</text>
</comment>
<keyword evidence="3" id="KW-1003">Cell membrane</keyword>
<evidence type="ECO:0000256" key="7">
    <source>
        <dbReference type="ARBA" id="ARBA00022840"/>
    </source>
</evidence>
<dbReference type="InterPro" id="IPR007795">
    <property type="entry name" value="T7SS_EccB"/>
</dbReference>
<dbReference type="GO" id="GO:0005524">
    <property type="term" value="F:ATP binding"/>
    <property type="evidence" value="ECO:0007669"/>
    <property type="project" value="UniProtKB-KW"/>
</dbReference>
<dbReference type="AlphaFoldDB" id="H0R6Z8"/>